<name>A0AA40G8E2_9HYME</name>
<comment type="caution">
    <text evidence="2">The sequence shown here is derived from an EMBL/GenBank/DDBJ whole genome shotgun (WGS) entry which is preliminary data.</text>
</comment>
<dbReference type="EMBL" id="JAHYIQ010000004">
    <property type="protein sequence ID" value="KAK1132997.1"/>
    <property type="molecule type" value="Genomic_DNA"/>
</dbReference>
<proteinExistence type="predicted"/>
<organism evidence="2 3">
    <name type="scientific">Melipona bicolor</name>
    <dbReference type="NCBI Taxonomy" id="60889"/>
    <lineage>
        <taxon>Eukaryota</taxon>
        <taxon>Metazoa</taxon>
        <taxon>Ecdysozoa</taxon>
        <taxon>Arthropoda</taxon>
        <taxon>Hexapoda</taxon>
        <taxon>Insecta</taxon>
        <taxon>Pterygota</taxon>
        <taxon>Neoptera</taxon>
        <taxon>Endopterygota</taxon>
        <taxon>Hymenoptera</taxon>
        <taxon>Apocrita</taxon>
        <taxon>Aculeata</taxon>
        <taxon>Apoidea</taxon>
        <taxon>Anthophila</taxon>
        <taxon>Apidae</taxon>
        <taxon>Melipona</taxon>
    </lineage>
</organism>
<reference evidence="2" key="1">
    <citation type="submission" date="2021-10" db="EMBL/GenBank/DDBJ databases">
        <title>Melipona bicolor Genome sequencing and assembly.</title>
        <authorList>
            <person name="Araujo N.S."/>
            <person name="Arias M.C."/>
        </authorList>
    </citation>
    <scope>NUCLEOTIDE SEQUENCE</scope>
    <source>
        <strain evidence="2">USP_2M_L1-L4_2017</strain>
        <tissue evidence="2">Whole body</tissue>
    </source>
</reference>
<sequence>MNECLLYRLRESRQKKTREVLRQSEEKGEEEEHEEEEEEEEKEEEETRALDYTEKERTKRIVLFQTAAETRRRRVRDEAGPFRPLTWPYVVPFFPPPVRFDVVLL</sequence>
<evidence type="ECO:0000313" key="2">
    <source>
        <dbReference type="EMBL" id="KAK1132997.1"/>
    </source>
</evidence>
<accession>A0AA40G8E2</accession>
<dbReference type="Proteomes" id="UP001177670">
    <property type="component" value="Unassembled WGS sequence"/>
</dbReference>
<feature type="compositionally biased region" description="Acidic residues" evidence="1">
    <location>
        <begin position="27"/>
        <end position="44"/>
    </location>
</feature>
<gene>
    <name evidence="2" type="ORF">K0M31_014362</name>
</gene>
<evidence type="ECO:0000313" key="3">
    <source>
        <dbReference type="Proteomes" id="UP001177670"/>
    </source>
</evidence>
<dbReference type="AlphaFoldDB" id="A0AA40G8E2"/>
<protein>
    <submittedName>
        <fullName evidence="2">Uncharacterized protein</fullName>
    </submittedName>
</protein>
<feature type="region of interest" description="Disordered" evidence="1">
    <location>
        <begin position="14"/>
        <end position="51"/>
    </location>
</feature>
<feature type="compositionally biased region" description="Basic and acidic residues" evidence="1">
    <location>
        <begin position="14"/>
        <end position="26"/>
    </location>
</feature>
<evidence type="ECO:0000256" key="1">
    <source>
        <dbReference type="SAM" id="MobiDB-lite"/>
    </source>
</evidence>
<keyword evidence="3" id="KW-1185">Reference proteome</keyword>